<gene>
    <name evidence="2" type="ORF">GJ744_009291</name>
</gene>
<dbReference type="EMBL" id="JAACFV010000054">
    <property type="protein sequence ID" value="KAF7508438.1"/>
    <property type="molecule type" value="Genomic_DNA"/>
</dbReference>
<dbReference type="AlphaFoldDB" id="A0A8H7E519"/>
<proteinExistence type="predicted"/>
<protein>
    <submittedName>
        <fullName evidence="2">Uncharacterized protein</fullName>
    </submittedName>
</protein>
<keyword evidence="3" id="KW-1185">Reference proteome</keyword>
<dbReference type="Proteomes" id="UP000606974">
    <property type="component" value="Unassembled WGS sequence"/>
</dbReference>
<name>A0A8H7E519_9EURO</name>
<organism evidence="2 3">
    <name type="scientific">Endocarpon pusillum</name>
    <dbReference type="NCBI Taxonomy" id="364733"/>
    <lineage>
        <taxon>Eukaryota</taxon>
        <taxon>Fungi</taxon>
        <taxon>Dikarya</taxon>
        <taxon>Ascomycota</taxon>
        <taxon>Pezizomycotina</taxon>
        <taxon>Eurotiomycetes</taxon>
        <taxon>Chaetothyriomycetidae</taxon>
        <taxon>Verrucariales</taxon>
        <taxon>Verrucariaceae</taxon>
        <taxon>Endocarpon</taxon>
    </lineage>
</organism>
<evidence type="ECO:0000313" key="2">
    <source>
        <dbReference type="EMBL" id="KAF7508438.1"/>
    </source>
</evidence>
<accession>A0A8H7E519</accession>
<sequence length="125" mass="13803">MSSSLTSSSSSTPPPSTPPSSQDAQDAQYTTPPPPPSLDLQRLRNPRAPNATRDQRLQAQTLYAAGLKYQEIAVQTGLTLYQIHYALRHPATLTKRIGRKSKLSDDELQSIINWICATQANRRTT</sequence>
<evidence type="ECO:0000256" key="1">
    <source>
        <dbReference type="SAM" id="MobiDB-lite"/>
    </source>
</evidence>
<feature type="compositionally biased region" description="Low complexity" evidence="1">
    <location>
        <begin position="1"/>
        <end position="11"/>
    </location>
</feature>
<feature type="region of interest" description="Disordered" evidence="1">
    <location>
        <begin position="1"/>
        <end position="56"/>
    </location>
</feature>
<dbReference type="OrthoDB" id="4890185at2759"/>
<evidence type="ECO:0000313" key="3">
    <source>
        <dbReference type="Proteomes" id="UP000606974"/>
    </source>
</evidence>
<comment type="caution">
    <text evidence="2">The sequence shown here is derived from an EMBL/GenBank/DDBJ whole genome shotgun (WGS) entry which is preliminary data.</text>
</comment>
<reference evidence="2" key="1">
    <citation type="submission" date="2020-02" db="EMBL/GenBank/DDBJ databases">
        <authorList>
            <person name="Palmer J.M."/>
        </authorList>
    </citation>
    <scope>NUCLEOTIDE SEQUENCE</scope>
    <source>
        <strain evidence="2">EPUS1.4</strain>
        <tissue evidence="2">Thallus</tissue>
    </source>
</reference>